<evidence type="ECO:0008006" key="3">
    <source>
        <dbReference type="Google" id="ProtNLM"/>
    </source>
</evidence>
<reference evidence="2" key="1">
    <citation type="submission" date="2016-04" db="EMBL/GenBank/DDBJ databases">
        <authorList>
            <person name="Evans L.H."/>
            <person name="Alamgir A."/>
            <person name="Owens N."/>
            <person name="Weber N.D."/>
            <person name="Virtaneva K."/>
            <person name="Barbian K."/>
            <person name="Babar A."/>
            <person name="Rosenke K."/>
        </authorList>
    </citation>
    <scope>NUCLEOTIDE SEQUENCE</scope>
    <source>
        <strain evidence="2">86</strain>
    </source>
</reference>
<accession>A0A212JZG6</accession>
<organism evidence="2">
    <name type="scientific">uncultured Alphaproteobacteria bacterium</name>
    <dbReference type="NCBI Taxonomy" id="91750"/>
    <lineage>
        <taxon>Bacteria</taxon>
        <taxon>Pseudomonadati</taxon>
        <taxon>Pseudomonadota</taxon>
        <taxon>Alphaproteobacteria</taxon>
        <taxon>environmental samples</taxon>
    </lineage>
</organism>
<dbReference type="AlphaFoldDB" id="A0A212JZG6"/>
<evidence type="ECO:0000313" key="2">
    <source>
        <dbReference type="EMBL" id="SBW04827.1"/>
    </source>
</evidence>
<gene>
    <name evidence="2" type="ORF">KL86APRO_11903</name>
</gene>
<protein>
    <recommendedName>
        <fullName evidence="3">DUF3828 domain-containing protein</fullName>
    </recommendedName>
</protein>
<sequence>MFASGASPAVAGQDVPPKDATSDGFHYPSTSAEQFLDLIITLEGGTGNAELGWYAENVPWRNTLKDAHYARLITPGLREAISREEARLVKKNCDGKYVEGDNCSFDANPIICAQDYSEEGYLFRTEKSGRNEVVLALRWPGISQIIGTYRLVRAGGVWKLDGIRCDPTMSFNMP</sequence>
<name>A0A212JZG6_9PROT</name>
<feature type="region of interest" description="Disordered" evidence="1">
    <location>
        <begin position="1"/>
        <end position="26"/>
    </location>
</feature>
<proteinExistence type="predicted"/>
<dbReference type="EMBL" id="FLUO01000001">
    <property type="protein sequence ID" value="SBW04827.1"/>
    <property type="molecule type" value="Genomic_DNA"/>
</dbReference>
<evidence type="ECO:0000256" key="1">
    <source>
        <dbReference type="SAM" id="MobiDB-lite"/>
    </source>
</evidence>